<accession>A0A194X797</accession>
<keyword evidence="5" id="KW-0175">Coiled coil</keyword>
<evidence type="ECO:0000256" key="4">
    <source>
        <dbReference type="ARBA" id="ARBA00023136"/>
    </source>
</evidence>
<keyword evidence="9" id="KW-1185">Reference proteome</keyword>
<evidence type="ECO:0000313" key="8">
    <source>
        <dbReference type="EMBL" id="KUJ15959.1"/>
    </source>
</evidence>
<evidence type="ECO:0000256" key="5">
    <source>
        <dbReference type="SAM" id="Coils"/>
    </source>
</evidence>
<feature type="domain" description="CorA-like transporter" evidence="7">
    <location>
        <begin position="23"/>
        <end position="215"/>
    </location>
</feature>
<dbReference type="Pfam" id="PF01544">
    <property type="entry name" value="CorA"/>
    <property type="match status" value="1"/>
</dbReference>
<feature type="transmembrane region" description="Helical" evidence="6">
    <location>
        <begin position="389"/>
        <end position="413"/>
    </location>
</feature>
<evidence type="ECO:0000256" key="1">
    <source>
        <dbReference type="ARBA" id="ARBA00004141"/>
    </source>
</evidence>
<dbReference type="RefSeq" id="XP_018070314.1">
    <property type="nucleotide sequence ID" value="XM_018209436.1"/>
</dbReference>
<evidence type="ECO:0000256" key="2">
    <source>
        <dbReference type="ARBA" id="ARBA00022692"/>
    </source>
</evidence>
<dbReference type="SUPFAM" id="SSF144083">
    <property type="entry name" value="Magnesium transport protein CorA, transmembrane region"/>
    <property type="match status" value="1"/>
</dbReference>
<dbReference type="KEGG" id="psco:LY89DRAFT_587507"/>
<evidence type="ECO:0000256" key="3">
    <source>
        <dbReference type="ARBA" id="ARBA00022989"/>
    </source>
</evidence>
<evidence type="ECO:0000256" key="6">
    <source>
        <dbReference type="SAM" id="Phobius"/>
    </source>
</evidence>
<dbReference type="Pfam" id="PF26616">
    <property type="entry name" value="CorA-like"/>
    <property type="match status" value="1"/>
</dbReference>
<dbReference type="InterPro" id="IPR045863">
    <property type="entry name" value="CorA_TM1_TM2"/>
</dbReference>
<keyword evidence="4 6" id="KW-0472">Membrane</keyword>
<comment type="subcellular location">
    <subcellularLocation>
        <location evidence="1">Membrane</location>
        <topology evidence="1">Multi-pass membrane protein</topology>
    </subcellularLocation>
</comment>
<dbReference type="GO" id="GO:0046873">
    <property type="term" value="F:metal ion transmembrane transporter activity"/>
    <property type="evidence" value="ECO:0007669"/>
    <property type="project" value="InterPro"/>
</dbReference>
<dbReference type="InterPro" id="IPR002523">
    <property type="entry name" value="MgTranspt_CorA/ZnTranspt_ZntB"/>
</dbReference>
<organism evidence="8 9">
    <name type="scientific">Mollisia scopiformis</name>
    <name type="common">Conifer needle endophyte fungus</name>
    <name type="synonym">Phialocephala scopiformis</name>
    <dbReference type="NCBI Taxonomy" id="149040"/>
    <lineage>
        <taxon>Eukaryota</taxon>
        <taxon>Fungi</taxon>
        <taxon>Dikarya</taxon>
        <taxon>Ascomycota</taxon>
        <taxon>Pezizomycotina</taxon>
        <taxon>Leotiomycetes</taxon>
        <taxon>Helotiales</taxon>
        <taxon>Mollisiaceae</taxon>
        <taxon>Mollisia</taxon>
    </lineage>
</organism>
<protein>
    <recommendedName>
        <fullName evidence="7">CorA-like transporter domain-containing protein</fullName>
    </recommendedName>
</protein>
<keyword evidence="3 6" id="KW-1133">Transmembrane helix</keyword>
<dbReference type="EMBL" id="KQ947417">
    <property type="protein sequence ID" value="KUJ15959.1"/>
    <property type="molecule type" value="Genomic_DNA"/>
</dbReference>
<dbReference type="InParanoid" id="A0A194X797"/>
<dbReference type="GO" id="GO:0016020">
    <property type="term" value="C:membrane"/>
    <property type="evidence" value="ECO:0007669"/>
    <property type="project" value="UniProtKB-SubCell"/>
</dbReference>
<dbReference type="InterPro" id="IPR058257">
    <property type="entry name" value="CorA-like_dom"/>
</dbReference>
<name>A0A194X797_MOLSC</name>
<dbReference type="OrthoDB" id="5396681at2759"/>
<feature type="coiled-coil region" evidence="5">
    <location>
        <begin position="314"/>
        <end position="341"/>
    </location>
</feature>
<proteinExistence type="predicted"/>
<dbReference type="Gene3D" id="1.20.58.340">
    <property type="entry name" value="Magnesium transport protein CorA, transmembrane region"/>
    <property type="match status" value="1"/>
</dbReference>
<dbReference type="GeneID" id="28819162"/>
<evidence type="ECO:0000313" key="9">
    <source>
        <dbReference type="Proteomes" id="UP000070700"/>
    </source>
</evidence>
<sequence length="439" mass="50401">MEYTNSSADNLVESAFSEVYDDANKLRAAVDQKPQGKSRIRIISIYSERTIEPLQITSILTRKILHKYKVHPDFLRVLFSFGEEPHIAEASSNNLAIHSPRAGETLDITYQVNYVEENLRKGKDPWSFRHTGVYHHHTPDFDLFILLHPINNSVLEDRLLKMLEVDQSVKPKVSQIPAFCKDPYRLHLLVMSSFFDNWRWYFRNLGETFAAENNSAMVIKPETARAQESFARVKSLRNMNDFALFAKACCSSDLDLVEKLKGCDLTPLKDASSLESQKTILRGHVESSTVLEGRIRNAIDLVGYTLTLHNQLETAKVDNELRDMTKELRDVTEQLRNLQQDTVDDSTTVKIITYVSAIYLPGSFVASVYGTNFFVFDQNAYQITIAHDFWIFIATWLPLTFITGALYIAVLWFDARRKGKQFLWPWSLKPPRPLPGKIQ</sequence>
<reference evidence="8 9" key="1">
    <citation type="submission" date="2015-10" db="EMBL/GenBank/DDBJ databases">
        <title>Full genome of DAOMC 229536 Phialocephala scopiformis, a fungal endophyte of spruce producing the potent anti-insectan compound rugulosin.</title>
        <authorList>
            <consortium name="DOE Joint Genome Institute"/>
            <person name="Walker A.K."/>
            <person name="Frasz S.L."/>
            <person name="Seifert K.A."/>
            <person name="Miller J.D."/>
            <person name="Mondo S.J."/>
            <person name="Labutti K."/>
            <person name="Lipzen A."/>
            <person name="Dockter R."/>
            <person name="Kennedy M."/>
            <person name="Grigoriev I.V."/>
            <person name="Spatafora J.W."/>
        </authorList>
    </citation>
    <scope>NUCLEOTIDE SEQUENCE [LARGE SCALE GENOMIC DNA]</scope>
    <source>
        <strain evidence="8 9">CBS 120377</strain>
    </source>
</reference>
<gene>
    <name evidence="8" type="ORF">LY89DRAFT_587507</name>
</gene>
<dbReference type="Proteomes" id="UP000070700">
    <property type="component" value="Unassembled WGS sequence"/>
</dbReference>
<evidence type="ECO:0000259" key="7">
    <source>
        <dbReference type="Pfam" id="PF26616"/>
    </source>
</evidence>
<dbReference type="AlphaFoldDB" id="A0A194X797"/>
<keyword evidence="2 6" id="KW-0812">Transmembrane</keyword>